<name>A0A251UEM0_HELAN</name>
<dbReference type="InParanoid" id="A0A251UEM0"/>
<evidence type="ECO:0000313" key="1">
    <source>
        <dbReference type="EMBL" id="KAF5800591.1"/>
    </source>
</evidence>
<sequence>MKQVECFGIFCWSTKPALERVSLPSSTTSQMASPILFLAPLLFTFAKTLTVYQVLEDYDFPIGLLASGITSYTLNTDTGELHVNLNATCNLSLGGYNLKYKSTISGVISTRKLTNLKGVSIKLVMFWVDILEVTRHGDELDFLVGKMLAGFNIDNFEESPQCTNTRITSSE</sequence>
<dbReference type="EMBL" id="MNCJ02000321">
    <property type="protein sequence ID" value="KAF5800591.1"/>
    <property type="molecule type" value="Genomic_DNA"/>
</dbReference>
<dbReference type="SUPFAM" id="SSF141562">
    <property type="entry name" value="At5g01610-like"/>
    <property type="match status" value="1"/>
</dbReference>
<dbReference type="InterPro" id="IPR007493">
    <property type="entry name" value="DUF538"/>
</dbReference>
<dbReference type="InterPro" id="IPR036758">
    <property type="entry name" value="At5g01610-like"/>
</dbReference>
<evidence type="ECO:0000313" key="2">
    <source>
        <dbReference type="EMBL" id="OTG21807.1"/>
    </source>
</evidence>
<dbReference type="Pfam" id="PF04398">
    <property type="entry name" value="DUF538"/>
    <property type="match status" value="1"/>
</dbReference>
<dbReference type="Gramene" id="mRNA:HanXRQr2_Chr06g0238551">
    <property type="protein sequence ID" value="CDS:HanXRQr2_Chr06g0238551.1"/>
    <property type="gene ID" value="HanXRQr2_Chr06g0238551"/>
</dbReference>
<dbReference type="OMA" id="ECKLICN"/>
<accession>A0A251UEM0</accession>
<dbReference type="Proteomes" id="UP000215914">
    <property type="component" value="Chromosome 6"/>
</dbReference>
<dbReference type="Gene3D" id="2.30.240.10">
    <property type="entry name" value="At5g01610-like"/>
    <property type="match status" value="1"/>
</dbReference>
<proteinExistence type="predicted"/>
<dbReference type="PANTHER" id="PTHR31676:SF76">
    <property type="entry name" value="OS05G0362300 PROTEIN"/>
    <property type="match status" value="1"/>
</dbReference>
<reference evidence="2" key="2">
    <citation type="submission" date="2017-02" db="EMBL/GenBank/DDBJ databases">
        <title>Sunflower complete genome.</title>
        <authorList>
            <person name="Langlade N."/>
            <person name="Munos S."/>
        </authorList>
    </citation>
    <scope>NUCLEOTIDE SEQUENCE [LARGE SCALE GENOMIC DNA]</scope>
    <source>
        <tissue evidence="2">Leaves</tissue>
    </source>
</reference>
<dbReference type="STRING" id="4232.A0A251UEM0"/>
<keyword evidence="3" id="KW-1185">Reference proteome</keyword>
<organism evidence="2 3">
    <name type="scientific">Helianthus annuus</name>
    <name type="common">Common sunflower</name>
    <dbReference type="NCBI Taxonomy" id="4232"/>
    <lineage>
        <taxon>Eukaryota</taxon>
        <taxon>Viridiplantae</taxon>
        <taxon>Streptophyta</taxon>
        <taxon>Embryophyta</taxon>
        <taxon>Tracheophyta</taxon>
        <taxon>Spermatophyta</taxon>
        <taxon>Magnoliopsida</taxon>
        <taxon>eudicotyledons</taxon>
        <taxon>Gunneridae</taxon>
        <taxon>Pentapetalae</taxon>
        <taxon>asterids</taxon>
        <taxon>campanulids</taxon>
        <taxon>Asterales</taxon>
        <taxon>Asteraceae</taxon>
        <taxon>Asteroideae</taxon>
        <taxon>Heliantheae alliance</taxon>
        <taxon>Heliantheae</taxon>
        <taxon>Helianthus</taxon>
    </lineage>
</organism>
<reference evidence="1" key="3">
    <citation type="submission" date="2020-06" db="EMBL/GenBank/DDBJ databases">
        <title>Helianthus annuus Genome sequencing and assembly Release 2.</title>
        <authorList>
            <person name="Gouzy J."/>
            <person name="Langlade N."/>
            <person name="Munos S."/>
        </authorList>
    </citation>
    <scope>NUCLEOTIDE SEQUENCE</scope>
    <source>
        <tissue evidence="1">Leaves</tissue>
    </source>
</reference>
<dbReference type="EMBL" id="CM007895">
    <property type="protein sequence ID" value="OTG21807.1"/>
    <property type="molecule type" value="Genomic_DNA"/>
</dbReference>
<reference evidence="1 3" key="1">
    <citation type="journal article" date="2017" name="Nature">
        <title>The sunflower genome provides insights into oil metabolism, flowering and Asterid evolution.</title>
        <authorList>
            <person name="Badouin H."/>
            <person name="Gouzy J."/>
            <person name="Grassa C.J."/>
            <person name="Murat F."/>
            <person name="Staton S.E."/>
            <person name="Cottret L."/>
            <person name="Lelandais-Briere C."/>
            <person name="Owens G.L."/>
            <person name="Carrere S."/>
            <person name="Mayjonade B."/>
            <person name="Legrand L."/>
            <person name="Gill N."/>
            <person name="Kane N.C."/>
            <person name="Bowers J.E."/>
            <person name="Hubner S."/>
            <person name="Bellec A."/>
            <person name="Berard A."/>
            <person name="Berges H."/>
            <person name="Blanchet N."/>
            <person name="Boniface M.C."/>
            <person name="Brunel D."/>
            <person name="Catrice O."/>
            <person name="Chaidir N."/>
            <person name="Claudel C."/>
            <person name="Donnadieu C."/>
            <person name="Faraut T."/>
            <person name="Fievet G."/>
            <person name="Helmstetter N."/>
            <person name="King M."/>
            <person name="Knapp S.J."/>
            <person name="Lai Z."/>
            <person name="Le Paslier M.C."/>
            <person name="Lippi Y."/>
            <person name="Lorenzon L."/>
            <person name="Mandel J.R."/>
            <person name="Marage G."/>
            <person name="Marchand G."/>
            <person name="Marquand E."/>
            <person name="Bret-Mestries E."/>
            <person name="Morien E."/>
            <person name="Nambeesan S."/>
            <person name="Nguyen T."/>
            <person name="Pegot-Espagnet P."/>
            <person name="Pouilly N."/>
            <person name="Raftis F."/>
            <person name="Sallet E."/>
            <person name="Schiex T."/>
            <person name="Thomas J."/>
            <person name="Vandecasteele C."/>
            <person name="Vares D."/>
            <person name="Vear F."/>
            <person name="Vautrin S."/>
            <person name="Crespi M."/>
            <person name="Mangin B."/>
            <person name="Burke J.M."/>
            <person name="Salse J."/>
            <person name="Munos S."/>
            <person name="Vincourt P."/>
            <person name="Rieseberg L.H."/>
            <person name="Langlade N.B."/>
        </authorList>
    </citation>
    <scope>NUCLEOTIDE SEQUENCE [LARGE SCALE GENOMIC DNA]</scope>
    <source>
        <strain evidence="3">cv. SF193</strain>
        <tissue evidence="1">Leaves</tissue>
    </source>
</reference>
<dbReference type="PANTHER" id="PTHR31676">
    <property type="entry name" value="T31J12.3 PROTEIN-RELATED"/>
    <property type="match status" value="1"/>
</dbReference>
<gene>
    <name evidence="2" type="ORF">HannXRQ_Chr06g0164561</name>
    <name evidence="1" type="ORF">HanXRQr2_Chr06g0238551</name>
</gene>
<protein>
    <submittedName>
        <fullName evidence="2">Uncharacterized protein</fullName>
    </submittedName>
</protein>
<evidence type="ECO:0000313" key="3">
    <source>
        <dbReference type="Proteomes" id="UP000215914"/>
    </source>
</evidence>
<dbReference type="AlphaFoldDB" id="A0A251UEM0"/>